<evidence type="ECO:0000313" key="6">
    <source>
        <dbReference type="Proteomes" id="UP000030017"/>
    </source>
</evidence>
<dbReference type="PANTHER" id="PTHR48094">
    <property type="entry name" value="PROTEIN/NUCLEIC ACID DEGLYCASE DJ-1-RELATED"/>
    <property type="match status" value="1"/>
</dbReference>
<evidence type="ECO:0000259" key="4">
    <source>
        <dbReference type="Pfam" id="PF01965"/>
    </source>
</evidence>
<dbReference type="CDD" id="cd03141">
    <property type="entry name" value="GATase1_Hsp31_like"/>
    <property type="match status" value="1"/>
</dbReference>
<protein>
    <submittedName>
        <fullName evidence="5">NonF</fullName>
    </submittedName>
</protein>
<dbReference type="InterPro" id="IPR029062">
    <property type="entry name" value="Class_I_gatase-like"/>
</dbReference>
<dbReference type="Gene3D" id="3.40.50.880">
    <property type="match status" value="1"/>
</dbReference>
<evidence type="ECO:0000256" key="3">
    <source>
        <dbReference type="ARBA" id="ARBA00038493"/>
    </source>
</evidence>
<dbReference type="InterPro" id="IPR050325">
    <property type="entry name" value="Prot/Nucl_acid_deglycase"/>
</dbReference>
<comment type="similarity">
    <text evidence="3">Belongs to the peptidase C56 family. HSP31-like subfamily.</text>
</comment>
<dbReference type="RefSeq" id="WP_036194953.1">
    <property type="nucleotide sequence ID" value="NZ_AVPS01000008.1"/>
</dbReference>
<comment type="caution">
    <text evidence="5">The sequence shown here is derived from an EMBL/GenBank/DDBJ whole genome shotgun (WGS) entry which is preliminary data.</text>
</comment>
<proteinExistence type="inferred from homology"/>
<dbReference type="Proteomes" id="UP000030017">
    <property type="component" value="Unassembled WGS sequence"/>
</dbReference>
<dbReference type="GO" id="GO:0005737">
    <property type="term" value="C:cytoplasm"/>
    <property type="evidence" value="ECO:0007669"/>
    <property type="project" value="TreeGrafter"/>
</dbReference>
<reference evidence="5 6" key="1">
    <citation type="submission" date="2013-08" db="EMBL/GenBank/DDBJ databases">
        <title>Genome sequencing of Lysobacter.</title>
        <authorList>
            <person name="Zhang S."/>
            <person name="Wang G."/>
        </authorList>
    </citation>
    <scope>NUCLEOTIDE SEQUENCE [LARGE SCALE GENOMIC DNA]</scope>
    <source>
        <strain evidence="5 6">Ko07</strain>
    </source>
</reference>
<dbReference type="STRING" id="1122185.N792_12160"/>
<organism evidence="5 6">
    <name type="scientific">Lysobacter concretionis Ko07 = DSM 16239</name>
    <dbReference type="NCBI Taxonomy" id="1122185"/>
    <lineage>
        <taxon>Bacteria</taxon>
        <taxon>Pseudomonadati</taxon>
        <taxon>Pseudomonadota</taxon>
        <taxon>Gammaproteobacteria</taxon>
        <taxon>Lysobacterales</taxon>
        <taxon>Lysobacteraceae</taxon>
        <taxon>Novilysobacter</taxon>
    </lineage>
</organism>
<dbReference type="Pfam" id="PF01965">
    <property type="entry name" value="DJ-1_PfpI"/>
    <property type="match status" value="1"/>
</dbReference>
<gene>
    <name evidence="5" type="ORF">N792_12160</name>
</gene>
<dbReference type="InterPro" id="IPR002818">
    <property type="entry name" value="DJ-1/PfpI"/>
</dbReference>
<evidence type="ECO:0000256" key="2">
    <source>
        <dbReference type="ARBA" id="ARBA00023239"/>
    </source>
</evidence>
<dbReference type="GO" id="GO:0019243">
    <property type="term" value="P:methylglyoxal catabolic process to D-lactate via S-lactoyl-glutathione"/>
    <property type="evidence" value="ECO:0007669"/>
    <property type="project" value="TreeGrafter"/>
</dbReference>
<sequence length="220" mass="23644">MATVLMIVTSVSAMPTGDPTGLWLEEFVVPYQVLTEAGHEVVVASPEGGTTPVDPRSAKAEQHHDWTDAVERLRDTVPLAGVRAEDFAAVFIPGGHGPMFDLPGNPEVGRLLADFHRQGKPIAAVCHGPAAFVGVLRADGKPLVEGYTLTAFSDIEEKLGGLDDRVPFLLSHRLKELGADVENSVPWLSHVKHDRQLITGQNPASSWHAAELLLKALDEA</sequence>
<dbReference type="AlphaFoldDB" id="A0A0A0ELW5"/>
<keyword evidence="2" id="KW-0456">Lyase</keyword>
<dbReference type="OrthoDB" id="9792284at2"/>
<dbReference type="GO" id="GO:0019172">
    <property type="term" value="F:glyoxalase III activity"/>
    <property type="evidence" value="ECO:0007669"/>
    <property type="project" value="TreeGrafter"/>
</dbReference>
<dbReference type="SUPFAM" id="SSF52317">
    <property type="entry name" value="Class I glutamine amidotransferase-like"/>
    <property type="match status" value="1"/>
</dbReference>
<evidence type="ECO:0000313" key="5">
    <source>
        <dbReference type="EMBL" id="KGM51138.1"/>
    </source>
</evidence>
<dbReference type="EMBL" id="AVPS01000008">
    <property type="protein sequence ID" value="KGM51138.1"/>
    <property type="molecule type" value="Genomic_DNA"/>
</dbReference>
<keyword evidence="6" id="KW-1185">Reference proteome</keyword>
<feature type="domain" description="DJ-1/PfpI" evidence="4">
    <location>
        <begin position="26"/>
        <end position="208"/>
    </location>
</feature>
<accession>A0A0A0ELW5</accession>
<keyword evidence="1" id="KW-0346">Stress response</keyword>
<dbReference type="PANTHER" id="PTHR48094:SF11">
    <property type="entry name" value="GLUTATHIONE-INDEPENDENT GLYOXALASE HSP31-RELATED"/>
    <property type="match status" value="1"/>
</dbReference>
<dbReference type="eggNOG" id="COG0693">
    <property type="taxonomic scope" value="Bacteria"/>
</dbReference>
<name>A0A0A0ELW5_9GAMM</name>
<evidence type="ECO:0000256" key="1">
    <source>
        <dbReference type="ARBA" id="ARBA00023016"/>
    </source>
</evidence>